<gene>
    <name evidence="2" type="ORF">F7R25_21715</name>
</gene>
<evidence type="ECO:0000313" key="3">
    <source>
        <dbReference type="Proteomes" id="UP000473470"/>
    </source>
</evidence>
<dbReference type="EMBL" id="VZOK01000034">
    <property type="protein sequence ID" value="KAB0635807.1"/>
    <property type="molecule type" value="Genomic_DNA"/>
</dbReference>
<reference evidence="2 3" key="1">
    <citation type="submission" date="2019-09" db="EMBL/GenBank/DDBJ databases">
        <title>Draft genome sequences of 48 bacterial type strains from the CCUG.</title>
        <authorList>
            <person name="Tunovic T."/>
            <person name="Pineiro-Iglesias B."/>
            <person name="Unosson C."/>
            <person name="Inganas E."/>
            <person name="Ohlen M."/>
            <person name="Cardew S."/>
            <person name="Jensie-Markopoulos S."/>
            <person name="Salva-Serra F."/>
            <person name="Jaen-Luchoro D."/>
            <person name="Karlsson R."/>
            <person name="Svensson-Stadler L."/>
            <person name="Chun J."/>
            <person name="Moore E."/>
        </authorList>
    </citation>
    <scope>NUCLEOTIDE SEQUENCE [LARGE SCALE GENOMIC DNA]</scope>
    <source>
        <strain evidence="2 3">CCUG 65686</strain>
    </source>
</reference>
<name>A0A6L3MVK2_9BURK</name>
<accession>A0A6L3MVK2</accession>
<dbReference type="AlphaFoldDB" id="A0A6L3MVK2"/>
<feature type="region of interest" description="Disordered" evidence="1">
    <location>
        <begin position="1"/>
        <end position="23"/>
    </location>
</feature>
<proteinExistence type="predicted"/>
<dbReference type="RefSeq" id="WP_060046140.1">
    <property type="nucleotide sequence ID" value="NZ_CABVPM010000007.1"/>
</dbReference>
<sequence length="79" mass="9079">MPHDDDFTERQRRVPVARRKARPAPLAVDSMGLRARPGAPPLAVRANSIQYNTRPAYLNRQVNRQLKIQRGQQIMITFT</sequence>
<evidence type="ECO:0000313" key="2">
    <source>
        <dbReference type="EMBL" id="KAB0635807.1"/>
    </source>
</evidence>
<feature type="compositionally biased region" description="Basic residues" evidence="1">
    <location>
        <begin position="13"/>
        <end position="22"/>
    </location>
</feature>
<evidence type="ECO:0000256" key="1">
    <source>
        <dbReference type="SAM" id="MobiDB-lite"/>
    </source>
</evidence>
<protein>
    <submittedName>
        <fullName evidence="2">Uncharacterized protein</fullName>
    </submittedName>
</protein>
<organism evidence="2 3">
    <name type="scientific">Burkholderia stagnalis</name>
    <dbReference type="NCBI Taxonomy" id="1503054"/>
    <lineage>
        <taxon>Bacteria</taxon>
        <taxon>Pseudomonadati</taxon>
        <taxon>Pseudomonadota</taxon>
        <taxon>Betaproteobacteria</taxon>
        <taxon>Burkholderiales</taxon>
        <taxon>Burkholderiaceae</taxon>
        <taxon>Burkholderia</taxon>
        <taxon>Burkholderia cepacia complex</taxon>
    </lineage>
</organism>
<dbReference type="Proteomes" id="UP000473470">
    <property type="component" value="Unassembled WGS sequence"/>
</dbReference>
<feature type="compositionally biased region" description="Basic and acidic residues" evidence="1">
    <location>
        <begin position="1"/>
        <end position="12"/>
    </location>
</feature>
<comment type="caution">
    <text evidence="2">The sequence shown here is derived from an EMBL/GenBank/DDBJ whole genome shotgun (WGS) entry which is preliminary data.</text>
</comment>